<evidence type="ECO:0000256" key="1">
    <source>
        <dbReference type="ARBA" id="ARBA00001974"/>
    </source>
</evidence>
<evidence type="ECO:0000256" key="3">
    <source>
        <dbReference type="ARBA" id="ARBA00022630"/>
    </source>
</evidence>
<evidence type="ECO:0000313" key="11">
    <source>
        <dbReference type="Proteomes" id="UP001258017"/>
    </source>
</evidence>
<comment type="caution">
    <text evidence="10">The sequence shown here is derived from an EMBL/GenBank/DDBJ whole genome shotgun (WGS) entry which is preliminary data.</text>
</comment>
<dbReference type="Proteomes" id="UP001258017">
    <property type="component" value="Unassembled WGS sequence"/>
</dbReference>
<reference evidence="10" key="1">
    <citation type="submission" date="2021-08" db="EMBL/GenBank/DDBJ databases">
        <authorList>
            <person name="Misof B."/>
            <person name="Oliver O."/>
            <person name="Podsiadlowski L."/>
            <person name="Donath A."/>
            <person name="Peters R."/>
            <person name="Mayer C."/>
            <person name="Rust J."/>
            <person name="Gunkel S."/>
            <person name="Lesny P."/>
            <person name="Martin S."/>
            <person name="Oeyen J.P."/>
            <person name="Petersen M."/>
            <person name="Panagiotis P."/>
            <person name="Wilbrandt J."/>
            <person name="Tanja T."/>
        </authorList>
    </citation>
    <scope>NUCLEOTIDE SEQUENCE</scope>
    <source>
        <strain evidence="10">GBR_01_08_01A</strain>
        <tissue evidence="10">Thorax + abdomen</tissue>
    </source>
</reference>
<dbReference type="InterPro" id="IPR050346">
    <property type="entry name" value="FMO-like"/>
</dbReference>
<dbReference type="SUPFAM" id="SSF51905">
    <property type="entry name" value="FAD/NAD(P)-binding domain"/>
    <property type="match status" value="2"/>
</dbReference>
<name>A0AAD9VT35_9HYME</name>
<comment type="subcellular location">
    <subcellularLocation>
        <location evidence="8">Endoplasmic reticulum membrane</location>
    </subcellularLocation>
</comment>
<dbReference type="Pfam" id="PF00743">
    <property type="entry name" value="FMO-like"/>
    <property type="match status" value="2"/>
</dbReference>
<accession>A0AAD9VT35</accession>
<keyword evidence="5 8" id="KW-0521">NADP</keyword>
<keyword evidence="6 8" id="KW-0560">Oxidoreductase</keyword>
<evidence type="ECO:0000256" key="4">
    <source>
        <dbReference type="ARBA" id="ARBA00022827"/>
    </source>
</evidence>
<keyword evidence="3 8" id="KW-0285">Flavoprotein</keyword>
<gene>
    <name evidence="10" type="ORF">KPH14_008632</name>
</gene>
<dbReference type="PRINTS" id="PR00370">
    <property type="entry name" value="FMOXYGENASE"/>
</dbReference>
<organism evidence="10 11">
    <name type="scientific">Odynerus spinipes</name>
    <dbReference type="NCBI Taxonomy" id="1348599"/>
    <lineage>
        <taxon>Eukaryota</taxon>
        <taxon>Metazoa</taxon>
        <taxon>Ecdysozoa</taxon>
        <taxon>Arthropoda</taxon>
        <taxon>Hexapoda</taxon>
        <taxon>Insecta</taxon>
        <taxon>Pterygota</taxon>
        <taxon>Neoptera</taxon>
        <taxon>Endopterygota</taxon>
        <taxon>Hymenoptera</taxon>
        <taxon>Apocrita</taxon>
        <taxon>Aculeata</taxon>
        <taxon>Vespoidea</taxon>
        <taxon>Vespidae</taxon>
        <taxon>Eumeninae</taxon>
        <taxon>Odynerus</taxon>
    </lineage>
</organism>
<evidence type="ECO:0000256" key="2">
    <source>
        <dbReference type="ARBA" id="ARBA00009183"/>
    </source>
</evidence>
<evidence type="ECO:0000313" key="10">
    <source>
        <dbReference type="EMBL" id="KAK2585122.1"/>
    </source>
</evidence>
<comment type="cofactor">
    <cofactor evidence="1 8 9">
        <name>FAD</name>
        <dbReference type="ChEBI" id="CHEBI:57692"/>
    </cofactor>
</comment>
<dbReference type="InterPro" id="IPR036188">
    <property type="entry name" value="FAD/NAD-bd_sf"/>
</dbReference>
<dbReference type="GO" id="GO:0050661">
    <property type="term" value="F:NADP binding"/>
    <property type="evidence" value="ECO:0007669"/>
    <property type="project" value="InterPro"/>
</dbReference>
<evidence type="ECO:0000256" key="6">
    <source>
        <dbReference type="ARBA" id="ARBA00023002"/>
    </source>
</evidence>
<keyword evidence="7 8" id="KW-0503">Monooxygenase</keyword>
<evidence type="ECO:0000256" key="7">
    <source>
        <dbReference type="ARBA" id="ARBA00023033"/>
    </source>
</evidence>
<dbReference type="GO" id="GO:0004499">
    <property type="term" value="F:N,N-dimethylaniline monooxygenase activity"/>
    <property type="evidence" value="ECO:0007669"/>
    <property type="project" value="UniProtKB-UniRule"/>
</dbReference>
<dbReference type="AlphaFoldDB" id="A0AAD9VT35"/>
<dbReference type="InterPro" id="IPR020946">
    <property type="entry name" value="Flavin_mOase-like"/>
</dbReference>
<dbReference type="FunFam" id="3.50.50.60:FF:000138">
    <property type="entry name" value="Flavin-containing monooxygenase"/>
    <property type="match status" value="1"/>
</dbReference>
<dbReference type="GO" id="GO:0050660">
    <property type="term" value="F:flavin adenine dinucleotide binding"/>
    <property type="evidence" value="ECO:0007669"/>
    <property type="project" value="InterPro"/>
</dbReference>
<keyword evidence="4 8" id="KW-0274">FAD</keyword>
<keyword evidence="8" id="KW-0256">Endoplasmic reticulum</keyword>
<evidence type="ECO:0000256" key="9">
    <source>
        <dbReference type="RuleBase" id="RU361177"/>
    </source>
</evidence>
<keyword evidence="11" id="KW-1185">Reference proteome</keyword>
<protein>
    <recommendedName>
        <fullName evidence="9">Flavin-containing monooxygenase</fullName>
        <ecNumber evidence="9">1.-.-.-</ecNumber>
    </recommendedName>
</protein>
<dbReference type="EC" id="1.-.-.-" evidence="9"/>
<proteinExistence type="inferred from homology"/>
<reference evidence="10" key="2">
    <citation type="journal article" date="2023" name="Commun. Biol.">
        <title>Intrasexual cuticular hydrocarbon dimorphism in a wasp sheds light on hydrocarbon biosynthesis genes in Hymenoptera.</title>
        <authorList>
            <person name="Moris V.C."/>
            <person name="Podsiadlowski L."/>
            <person name="Martin S."/>
            <person name="Oeyen J.P."/>
            <person name="Donath A."/>
            <person name="Petersen M."/>
            <person name="Wilbrandt J."/>
            <person name="Misof B."/>
            <person name="Liedtke D."/>
            <person name="Thamm M."/>
            <person name="Scheiner R."/>
            <person name="Schmitt T."/>
            <person name="Niehuis O."/>
        </authorList>
    </citation>
    <scope>NUCLEOTIDE SEQUENCE</scope>
    <source>
        <strain evidence="10">GBR_01_08_01A</strain>
    </source>
</reference>
<evidence type="ECO:0000256" key="8">
    <source>
        <dbReference type="PIRNR" id="PIRNR000332"/>
    </source>
</evidence>
<sequence length="486" mass="55893">MRRFEELNRFCYTVSPRYTHHEIPSQISVALFFNRLRKDGDNSIPEESMPSSKTRVAIVGGGVAGLIVARHVASKPDTYSLTLFEQTDQVGGTWVYTDETDIDKHGLPVHSSMYKNLRTNLPKEIMQIPDFPMTDPNSPSFAHHSVIRQYLWDYAEHFNLYPHIKLNTVVKNVEPETLKNGQTIWIIKYKDLENEVETTKTFDAVVLCNGHHTVGHVPHIPGIDSFHGTCIHSHRYRAPETYTGKKVCILGASWSGIDIAIEVSEYAEQVYLSHNLPDPINAKFTKNIDQRPGIQSIQGNVFTFLDGTTAEVDSFIFCTGYKFTYPFMSSKVELRTDDNHVEPIYKHLVHITMPNLFVMGIPVLIIPFPMFHIQAQYILGILEGRIKLPSPKEMLQDFETEKNTLLQQGIPLRHIIKLKERQWTYYDEIAAAANVPSFPPVIKKIYDHVSEMRDIDFISYKNYQYRIIDDENFTVSFRDIFLAPCY</sequence>
<dbReference type="EMBL" id="JAIFRP010000022">
    <property type="protein sequence ID" value="KAK2585122.1"/>
    <property type="molecule type" value="Genomic_DNA"/>
</dbReference>
<dbReference type="PANTHER" id="PTHR23023">
    <property type="entry name" value="DIMETHYLANILINE MONOOXYGENASE"/>
    <property type="match status" value="1"/>
</dbReference>
<dbReference type="InterPro" id="IPR000960">
    <property type="entry name" value="Flavin_mOase"/>
</dbReference>
<dbReference type="Gene3D" id="3.50.50.60">
    <property type="entry name" value="FAD/NAD(P)-binding domain"/>
    <property type="match status" value="2"/>
</dbReference>
<dbReference type="GO" id="GO:0005789">
    <property type="term" value="C:endoplasmic reticulum membrane"/>
    <property type="evidence" value="ECO:0007669"/>
    <property type="project" value="UniProtKB-SubCell"/>
</dbReference>
<dbReference type="PIRSF" id="PIRSF000332">
    <property type="entry name" value="FMO"/>
    <property type="match status" value="1"/>
</dbReference>
<keyword evidence="8" id="KW-0472">Membrane</keyword>
<evidence type="ECO:0000256" key="5">
    <source>
        <dbReference type="ARBA" id="ARBA00022857"/>
    </source>
</evidence>
<comment type="similarity">
    <text evidence="2 8 9">Belongs to the FMO family.</text>
</comment>